<protein>
    <recommendedName>
        <fullName evidence="3">Heparan-alpha-glucosaminide N-acetyltransferase catalytic domain-containing protein</fullName>
    </recommendedName>
</protein>
<evidence type="ECO:0000313" key="4">
    <source>
        <dbReference type="EMBL" id="GMH02586.1"/>
    </source>
</evidence>
<feature type="region of interest" description="Disordered" evidence="1">
    <location>
        <begin position="9"/>
        <end position="32"/>
    </location>
</feature>
<keyword evidence="2" id="KW-1133">Transmembrane helix</keyword>
<feature type="transmembrane region" description="Helical" evidence="2">
    <location>
        <begin position="345"/>
        <end position="364"/>
    </location>
</feature>
<feature type="transmembrane region" description="Helical" evidence="2">
    <location>
        <begin position="417"/>
        <end position="437"/>
    </location>
</feature>
<evidence type="ECO:0000259" key="3">
    <source>
        <dbReference type="Pfam" id="PF07786"/>
    </source>
</evidence>
<feature type="transmembrane region" description="Helical" evidence="2">
    <location>
        <begin position="130"/>
        <end position="149"/>
    </location>
</feature>
<evidence type="ECO:0000313" key="5">
    <source>
        <dbReference type="Proteomes" id="UP001279734"/>
    </source>
</evidence>
<dbReference type="Proteomes" id="UP001279734">
    <property type="component" value="Unassembled WGS sequence"/>
</dbReference>
<feature type="transmembrane region" description="Helical" evidence="2">
    <location>
        <begin position="169"/>
        <end position="192"/>
    </location>
</feature>
<dbReference type="PANTHER" id="PTHR31061">
    <property type="entry name" value="LD22376P"/>
    <property type="match status" value="1"/>
</dbReference>
<name>A0AAD3S1P5_NEPGR</name>
<dbReference type="InterPro" id="IPR012429">
    <property type="entry name" value="HGSNAT_cat"/>
</dbReference>
<feature type="transmembrane region" description="Helical" evidence="2">
    <location>
        <begin position="65"/>
        <end position="87"/>
    </location>
</feature>
<dbReference type="AlphaFoldDB" id="A0AAD3S1P5"/>
<feature type="domain" description="Heparan-alpha-glucosaminide N-acetyltransferase catalytic" evidence="3">
    <location>
        <begin position="59"/>
        <end position="206"/>
    </location>
</feature>
<feature type="transmembrane region" description="Helical" evidence="2">
    <location>
        <begin position="315"/>
        <end position="333"/>
    </location>
</feature>
<evidence type="ECO:0000256" key="2">
    <source>
        <dbReference type="SAM" id="Phobius"/>
    </source>
</evidence>
<feature type="transmembrane region" description="Helical" evidence="2">
    <location>
        <begin position="376"/>
        <end position="397"/>
    </location>
</feature>
<feature type="transmembrane region" description="Helical" evidence="2">
    <location>
        <begin position="461"/>
        <end position="481"/>
    </location>
</feature>
<sequence>MSSGAVVVMDADSRTPLLQNSRCPPPKGDTAEEEIVPVLPPYSYEPGGSNPSSSDQNRRLVSLDVFRGLTVALMILVDDAGGAFASINHSPWFGVTIADLVMPFFLFIVGVSISLVFKKVPSNSTATKKVILRTFRLFILGLLLQGGYFHGRKNLTYGVDVEKIRWLGVLQRISIGYLLASIAEIWLVNKVVVDSTLSFARKYYIQWMAAVLLCTIYMCLLYGLYVPSWEYEVPDMNSTLLSSNTQIVQCGVRGSLEPPCNAVGLIDRFFLGEHHLYQQPVYRRAKECSVNSPDYGPLPQNSPGWCLAPFDPEGILSSLMAAVTCFVGLHFGHIISHFEEPMQRLFMWSISSLPFIILGFVMQVLGMPFCKPLFTLSYMCITAGISGLVFTIIFYLVDAKHIQRPTILLQWIGMNALIIYALAACEIFAAFLQGFYWRSPENNLVDGSESLLQGILNSEKWGTLAFVMVEILFWGLVAGFLHKKGLYVKL</sequence>
<proteinExistence type="predicted"/>
<gene>
    <name evidence="4" type="ORF">Nepgr_004425</name>
</gene>
<organism evidence="4 5">
    <name type="scientific">Nepenthes gracilis</name>
    <name type="common">Slender pitcher plant</name>
    <dbReference type="NCBI Taxonomy" id="150966"/>
    <lineage>
        <taxon>Eukaryota</taxon>
        <taxon>Viridiplantae</taxon>
        <taxon>Streptophyta</taxon>
        <taxon>Embryophyta</taxon>
        <taxon>Tracheophyta</taxon>
        <taxon>Spermatophyta</taxon>
        <taxon>Magnoliopsida</taxon>
        <taxon>eudicotyledons</taxon>
        <taxon>Gunneridae</taxon>
        <taxon>Pentapetalae</taxon>
        <taxon>Caryophyllales</taxon>
        <taxon>Nepenthaceae</taxon>
        <taxon>Nepenthes</taxon>
    </lineage>
</organism>
<evidence type="ECO:0000256" key="1">
    <source>
        <dbReference type="SAM" id="MobiDB-lite"/>
    </source>
</evidence>
<comment type="caution">
    <text evidence="4">The sequence shown here is derived from an EMBL/GenBank/DDBJ whole genome shotgun (WGS) entry which is preliminary data.</text>
</comment>
<accession>A0AAD3S1P5</accession>
<feature type="transmembrane region" description="Helical" evidence="2">
    <location>
        <begin position="204"/>
        <end position="225"/>
    </location>
</feature>
<reference evidence="4" key="1">
    <citation type="submission" date="2023-05" db="EMBL/GenBank/DDBJ databases">
        <title>Nepenthes gracilis genome sequencing.</title>
        <authorList>
            <person name="Fukushima K."/>
        </authorList>
    </citation>
    <scope>NUCLEOTIDE SEQUENCE</scope>
    <source>
        <strain evidence="4">SING2019-196</strain>
    </source>
</reference>
<keyword evidence="2" id="KW-0812">Transmembrane</keyword>
<keyword evidence="2" id="KW-0472">Membrane</keyword>
<dbReference type="EMBL" id="BSYO01000003">
    <property type="protein sequence ID" value="GMH02586.1"/>
    <property type="molecule type" value="Genomic_DNA"/>
</dbReference>
<keyword evidence="5" id="KW-1185">Reference proteome</keyword>
<dbReference type="PANTHER" id="PTHR31061:SF23">
    <property type="entry name" value="OS05G0155700 PROTEIN"/>
    <property type="match status" value="1"/>
</dbReference>
<feature type="transmembrane region" description="Helical" evidence="2">
    <location>
        <begin position="93"/>
        <end position="118"/>
    </location>
</feature>
<dbReference type="Pfam" id="PF07786">
    <property type="entry name" value="HGSNAT_cat"/>
    <property type="match status" value="1"/>
</dbReference>